<proteinExistence type="predicted"/>
<protein>
    <submittedName>
        <fullName evidence="1">Uncharacterized protein</fullName>
    </submittedName>
</protein>
<sequence>MDIYYWPTWMLVLMRCFSWHKQALVPNFVLFDQECKRIQNSLPTGGSLAYRFARWLILRKVAQEQRVADILRHMAIGMVMVVRE</sequence>
<name>A0A6H1Z9J1_9ZZZZ</name>
<reference evidence="1" key="1">
    <citation type="submission" date="2020-03" db="EMBL/GenBank/DDBJ databases">
        <title>The deep terrestrial virosphere.</title>
        <authorList>
            <person name="Holmfeldt K."/>
            <person name="Nilsson E."/>
            <person name="Simone D."/>
            <person name="Lopez-Fernandez M."/>
            <person name="Wu X."/>
            <person name="de Brujin I."/>
            <person name="Lundin D."/>
            <person name="Andersson A."/>
            <person name="Bertilsson S."/>
            <person name="Dopson M."/>
        </authorList>
    </citation>
    <scope>NUCLEOTIDE SEQUENCE</scope>
    <source>
        <strain evidence="1">TM448A00111</strain>
        <strain evidence="2">TM448B00196</strain>
    </source>
</reference>
<dbReference type="AlphaFoldDB" id="A0A6H1Z9J1"/>
<gene>
    <name evidence="1" type="ORF">TM448A00111_0066</name>
    <name evidence="2" type="ORF">TM448B00196_0066</name>
</gene>
<accession>A0A6H1Z9J1</accession>
<dbReference type="EMBL" id="MT144598">
    <property type="protein sequence ID" value="QJH94279.1"/>
    <property type="molecule type" value="Genomic_DNA"/>
</dbReference>
<dbReference type="EMBL" id="MT143977">
    <property type="protein sequence ID" value="QJA44563.1"/>
    <property type="molecule type" value="Genomic_DNA"/>
</dbReference>
<evidence type="ECO:0000313" key="1">
    <source>
        <dbReference type="EMBL" id="QJA44563.1"/>
    </source>
</evidence>
<organism evidence="1">
    <name type="scientific">viral metagenome</name>
    <dbReference type="NCBI Taxonomy" id="1070528"/>
    <lineage>
        <taxon>unclassified sequences</taxon>
        <taxon>metagenomes</taxon>
        <taxon>organismal metagenomes</taxon>
    </lineage>
</organism>
<evidence type="ECO:0000313" key="2">
    <source>
        <dbReference type="EMBL" id="QJH94279.1"/>
    </source>
</evidence>